<dbReference type="InterPro" id="IPR013815">
    <property type="entry name" value="ATP_grasp_subdomain_1"/>
</dbReference>
<dbReference type="GO" id="GO:0034028">
    <property type="term" value="F:5-(carboxyamino)imidazole ribonucleotide synthase activity"/>
    <property type="evidence" value="ECO:0007669"/>
    <property type="project" value="UniProtKB-EC"/>
</dbReference>
<evidence type="ECO:0000256" key="4">
    <source>
        <dbReference type="HAMAP-Rule" id="MF_01928"/>
    </source>
</evidence>
<dbReference type="InterPro" id="IPR003135">
    <property type="entry name" value="ATP-grasp_carboxylate-amine"/>
</dbReference>
<evidence type="ECO:0000256" key="2">
    <source>
        <dbReference type="ARBA" id="ARBA00022755"/>
    </source>
</evidence>
<proteinExistence type="inferred from homology"/>
<comment type="function">
    <text evidence="5">Catalyzes the ATP-dependent conversion of 5-aminoimidazole ribonucleotide (AIR) and HCO(3)- to N5-carboxyaminoimidazole ribonucleotide (N5-CAIR).</text>
</comment>
<dbReference type="InterPro" id="IPR016185">
    <property type="entry name" value="PreATP-grasp_dom_sf"/>
</dbReference>
<feature type="domain" description="ATP-grasp" evidence="6">
    <location>
        <begin position="111"/>
        <end position="298"/>
    </location>
</feature>
<dbReference type="Gene3D" id="3.40.50.20">
    <property type="match status" value="1"/>
</dbReference>
<dbReference type="NCBIfam" id="NF004676">
    <property type="entry name" value="PRK06019.1-2"/>
    <property type="match status" value="1"/>
</dbReference>
<dbReference type="NCBIfam" id="NF004675">
    <property type="entry name" value="PRK06019.1-1"/>
    <property type="match status" value="1"/>
</dbReference>
<keyword evidence="1 4" id="KW-0547">Nucleotide-binding</keyword>
<dbReference type="PANTHER" id="PTHR11609">
    <property type="entry name" value="PURINE BIOSYNTHESIS PROTEIN 6/7, PUR6/7"/>
    <property type="match status" value="1"/>
</dbReference>
<evidence type="ECO:0000256" key="3">
    <source>
        <dbReference type="ARBA" id="ARBA00022840"/>
    </source>
</evidence>
<feature type="binding site" evidence="4">
    <location>
        <position position="191"/>
    </location>
    <ligand>
        <name>ATP</name>
        <dbReference type="ChEBI" id="CHEBI:30616"/>
    </ligand>
</feature>
<dbReference type="SUPFAM" id="SSF52440">
    <property type="entry name" value="PreATP-grasp domain"/>
    <property type="match status" value="1"/>
</dbReference>
<evidence type="ECO:0000313" key="8">
    <source>
        <dbReference type="Proteomes" id="UP001596022"/>
    </source>
</evidence>
<dbReference type="EMBL" id="JBHSFW010000004">
    <property type="protein sequence ID" value="MFC4618991.1"/>
    <property type="molecule type" value="Genomic_DNA"/>
</dbReference>
<comment type="pathway">
    <text evidence="4 5">Purine metabolism; IMP biosynthesis via de novo pathway; 5-amino-1-(5-phospho-D-ribosyl)imidazole-4-carboxylate from 5-amino-1-(5-phospho-D-ribosyl)imidazole (N5-CAIR route): step 1/2.</text>
</comment>
<feature type="binding site" evidence="4">
    <location>
        <position position="214"/>
    </location>
    <ligand>
        <name>ATP</name>
        <dbReference type="ChEBI" id="CHEBI:30616"/>
    </ligand>
</feature>
<keyword evidence="3 4" id="KW-0067">ATP-binding</keyword>
<gene>
    <name evidence="4 5 7" type="primary">purK</name>
    <name evidence="7" type="ORF">ACFO4N_09645</name>
</gene>
<keyword evidence="4 5" id="KW-0436">Ligase</keyword>
<dbReference type="Pfam" id="PF02222">
    <property type="entry name" value="ATP-grasp"/>
    <property type="match status" value="1"/>
</dbReference>
<feature type="binding site" evidence="4">
    <location>
        <position position="147"/>
    </location>
    <ligand>
        <name>ATP</name>
        <dbReference type="ChEBI" id="CHEBI:30616"/>
    </ligand>
</feature>
<dbReference type="HAMAP" id="MF_01928">
    <property type="entry name" value="PurK"/>
    <property type="match status" value="1"/>
</dbReference>
<comment type="similarity">
    <text evidence="4 5">Belongs to the PurK/PurT family.</text>
</comment>
<keyword evidence="2 4" id="KW-0658">Purine biosynthesis</keyword>
<sequence length="382" mass="41944">MVRLIKPGETIGILGGGQLGRMMAIAAKQMGYRTAVLDPTPDNPCAQVSDIELNAPYNDEVAAEDLARVSDVVTYEFENVDLKTARWLEEKAFLPQGADLLRVTQDRAEEKAAIEQAGVPVAPYRVVVSEEDLAAAVLVCGLPAVLKTTRGGYDGKGQRVIKTKEDLHQAIDELDGKTVFVLEQWIPFKKELSVIVTRSTTGETTTFPVVENVHVNNMLHMTLAPARVNDGVKEQAKSVALTIANALKLVGTLAVEMFLTEDDRVFVNELAPRPHNSGHYTIEACETSQFEQHVRAICGLPLGSTELLKPAVMVNLLGQHMKAVEEALGDFNRAHLHLYGKVEAKVNRKMGHITILADSLDDAIHETKRLKIWDDRKVEGTV</sequence>
<dbReference type="Gene3D" id="3.30.1490.20">
    <property type="entry name" value="ATP-grasp fold, A domain"/>
    <property type="match status" value="1"/>
</dbReference>
<feature type="binding site" evidence="4">
    <location>
        <begin position="268"/>
        <end position="269"/>
    </location>
    <ligand>
        <name>ATP</name>
        <dbReference type="ChEBI" id="CHEBI:30616"/>
    </ligand>
</feature>
<dbReference type="Pfam" id="PF17769">
    <property type="entry name" value="PurK_C"/>
    <property type="match status" value="1"/>
</dbReference>
<feature type="binding site" evidence="4">
    <location>
        <begin position="183"/>
        <end position="186"/>
    </location>
    <ligand>
        <name>ATP</name>
        <dbReference type="ChEBI" id="CHEBI:30616"/>
    </ligand>
</feature>
<feature type="binding site" evidence="4">
    <location>
        <position position="107"/>
    </location>
    <ligand>
        <name>ATP</name>
        <dbReference type="ChEBI" id="CHEBI:30616"/>
    </ligand>
</feature>
<keyword evidence="8" id="KW-1185">Reference proteome</keyword>
<dbReference type="Proteomes" id="UP001596022">
    <property type="component" value="Unassembled WGS sequence"/>
</dbReference>
<dbReference type="InterPro" id="IPR005875">
    <property type="entry name" value="PurK"/>
</dbReference>
<dbReference type="InterPro" id="IPR011761">
    <property type="entry name" value="ATP-grasp"/>
</dbReference>
<dbReference type="EC" id="6.3.4.18" evidence="4 5"/>
<dbReference type="NCBIfam" id="TIGR01161">
    <property type="entry name" value="purK"/>
    <property type="match status" value="1"/>
</dbReference>
<dbReference type="SUPFAM" id="SSF56059">
    <property type="entry name" value="Glutathione synthetase ATP-binding domain-like"/>
    <property type="match status" value="1"/>
</dbReference>
<feature type="binding site" evidence="4">
    <location>
        <begin position="152"/>
        <end position="158"/>
    </location>
    <ligand>
        <name>ATP</name>
        <dbReference type="ChEBI" id="CHEBI:30616"/>
    </ligand>
</feature>
<evidence type="ECO:0000256" key="5">
    <source>
        <dbReference type="RuleBase" id="RU361200"/>
    </source>
</evidence>
<accession>A0ABV9GPW9</accession>
<evidence type="ECO:0000313" key="7">
    <source>
        <dbReference type="EMBL" id="MFC4618991.1"/>
    </source>
</evidence>
<dbReference type="InterPro" id="IPR054350">
    <property type="entry name" value="PurT/PurK_preATP-grasp"/>
</dbReference>
<comment type="subunit">
    <text evidence="4 5">Homodimer.</text>
</comment>
<comment type="catalytic activity">
    <reaction evidence="4 5">
        <text>5-amino-1-(5-phospho-beta-D-ribosyl)imidazole + hydrogencarbonate + ATP = 5-carboxyamino-1-(5-phospho-D-ribosyl)imidazole + ADP + phosphate + 2 H(+)</text>
        <dbReference type="Rhea" id="RHEA:19317"/>
        <dbReference type="ChEBI" id="CHEBI:15378"/>
        <dbReference type="ChEBI" id="CHEBI:17544"/>
        <dbReference type="ChEBI" id="CHEBI:30616"/>
        <dbReference type="ChEBI" id="CHEBI:43474"/>
        <dbReference type="ChEBI" id="CHEBI:58730"/>
        <dbReference type="ChEBI" id="CHEBI:137981"/>
        <dbReference type="ChEBI" id="CHEBI:456216"/>
        <dbReference type="EC" id="6.3.4.18"/>
    </reaction>
</comment>
<dbReference type="SUPFAM" id="SSF51246">
    <property type="entry name" value="Rudiment single hybrid motif"/>
    <property type="match status" value="1"/>
</dbReference>
<comment type="caution">
    <text evidence="7">The sequence shown here is derived from an EMBL/GenBank/DDBJ whole genome shotgun (WGS) entry which is preliminary data.</text>
</comment>
<dbReference type="InterPro" id="IPR040686">
    <property type="entry name" value="PurK_C"/>
</dbReference>
<reference evidence="8" key="1">
    <citation type="journal article" date="2019" name="Int. J. Syst. Evol. Microbiol.">
        <title>The Global Catalogue of Microorganisms (GCM) 10K type strain sequencing project: providing services to taxonomists for standard genome sequencing and annotation.</title>
        <authorList>
            <consortium name="The Broad Institute Genomics Platform"/>
            <consortium name="The Broad Institute Genome Sequencing Center for Infectious Disease"/>
            <person name="Wu L."/>
            <person name="Ma J."/>
        </authorList>
    </citation>
    <scope>NUCLEOTIDE SEQUENCE [LARGE SCALE GENOMIC DNA]</scope>
    <source>
        <strain evidence="8">CGMCC 1.16306</strain>
    </source>
</reference>
<dbReference type="Pfam" id="PF22660">
    <property type="entry name" value="RS_preATP-grasp-like"/>
    <property type="match status" value="1"/>
</dbReference>
<dbReference type="PANTHER" id="PTHR11609:SF5">
    <property type="entry name" value="PHOSPHORIBOSYLAMINOIMIDAZOLE CARBOXYLASE"/>
    <property type="match status" value="1"/>
</dbReference>
<protein>
    <recommendedName>
        <fullName evidence="4 5">N5-carboxyaminoimidazole ribonucleotide synthase</fullName>
        <shortName evidence="4 5">N5-CAIR synthase</shortName>
        <ecNumber evidence="4 5">6.3.4.18</ecNumber>
    </recommendedName>
    <alternativeName>
        <fullName evidence="4 5">5-(carboxyamino)imidazole ribonucleotide synthetase</fullName>
    </alternativeName>
</protein>
<dbReference type="NCBIfam" id="NF004679">
    <property type="entry name" value="PRK06019.1-5"/>
    <property type="match status" value="1"/>
</dbReference>
<evidence type="ECO:0000256" key="1">
    <source>
        <dbReference type="ARBA" id="ARBA00022741"/>
    </source>
</evidence>
<name>A0ABV9GPW9_9BACL</name>
<dbReference type="PROSITE" id="PS50975">
    <property type="entry name" value="ATP_GRASP"/>
    <property type="match status" value="1"/>
</dbReference>
<dbReference type="InterPro" id="IPR011054">
    <property type="entry name" value="Rudment_hybrid_motif"/>
</dbReference>
<organism evidence="7 8">
    <name type="scientific">Camelliibacillus cellulosilyticus</name>
    <dbReference type="NCBI Taxonomy" id="2174486"/>
    <lineage>
        <taxon>Bacteria</taxon>
        <taxon>Bacillati</taxon>
        <taxon>Bacillota</taxon>
        <taxon>Bacilli</taxon>
        <taxon>Bacillales</taxon>
        <taxon>Sporolactobacillaceae</taxon>
        <taxon>Camelliibacillus</taxon>
    </lineage>
</organism>
<dbReference type="Gene3D" id="3.30.470.20">
    <property type="entry name" value="ATP-grasp fold, B domain"/>
    <property type="match status" value="1"/>
</dbReference>
<dbReference type="RefSeq" id="WP_376846088.1">
    <property type="nucleotide sequence ID" value="NZ_JBHSFW010000004.1"/>
</dbReference>
<comment type="function">
    <text evidence="4">Catalyzes the ATP-dependent conversion of 5-aminoimidazole ribonucleotide (AIR) and HCO(3)(-) to N5-carboxyaminoimidazole ribonucleotide (N5-CAIR).</text>
</comment>
<evidence type="ECO:0000259" key="6">
    <source>
        <dbReference type="PROSITE" id="PS50975"/>
    </source>
</evidence>